<evidence type="ECO:0000313" key="1">
    <source>
        <dbReference type="EMBL" id="SHH68875.1"/>
    </source>
</evidence>
<reference evidence="2" key="1">
    <citation type="submission" date="2016-11" db="EMBL/GenBank/DDBJ databases">
        <authorList>
            <person name="Varghese N."/>
            <person name="Submissions S."/>
        </authorList>
    </citation>
    <scope>NUCLEOTIDE SEQUENCE [LARGE SCALE GENOMIC DNA]</scope>
    <source>
        <strain evidence="2">DSM 13643</strain>
    </source>
</reference>
<evidence type="ECO:0000313" key="2">
    <source>
        <dbReference type="Proteomes" id="UP000183967"/>
    </source>
</evidence>
<dbReference type="AlphaFoldDB" id="A0A1M5V0U6"/>
<sequence length="96" mass="11359">MYNYQVILGKESKTLFFITNANKSTTKKLISSFYFLKIFQLYQKNMINFFNENGYELVLLPTKDLKLSDIIINLDYEVIDLTNIDNEIRNAFKSIQ</sequence>
<organism evidence="1 2">
    <name type="scientific">Caloranaerobacter azorensis DSM 13643</name>
    <dbReference type="NCBI Taxonomy" id="1121264"/>
    <lineage>
        <taxon>Bacteria</taxon>
        <taxon>Bacillati</taxon>
        <taxon>Bacillota</taxon>
        <taxon>Tissierellia</taxon>
        <taxon>Tissierellales</taxon>
        <taxon>Thermohalobacteraceae</taxon>
        <taxon>Caloranaerobacter</taxon>
    </lineage>
</organism>
<dbReference type="EMBL" id="FQXO01000046">
    <property type="protein sequence ID" value="SHH68875.1"/>
    <property type="molecule type" value="Genomic_DNA"/>
</dbReference>
<keyword evidence="2" id="KW-1185">Reference proteome</keyword>
<accession>A0A1M5V0U6</accession>
<dbReference type="Proteomes" id="UP000183967">
    <property type="component" value="Unassembled WGS sequence"/>
</dbReference>
<proteinExistence type="predicted"/>
<name>A0A1M5V0U6_9FIRM</name>
<gene>
    <name evidence="1" type="ORF">SAMN02745135_01682</name>
</gene>
<dbReference type="RefSeq" id="WP_073196920.1">
    <property type="nucleotide sequence ID" value="NZ_FQXO01000046.1"/>
</dbReference>
<protein>
    <submittedName>
        <fullName evidence="1">Uncharacterized protein</fullName>
    </submittedName>
</protein>